<dbReference type="NCBIfam" id="TIGR01297">
    <property type="entry name" value="CDF"/>
    <property type="match status" value="1"/>
</dbReference>
<dbReference type="GO" id="GO:0016020">
    <property type="term" value="C:membrane"/>
    <property type="evidence" value="ECO:0007669"/>
    <property type="project" value="UniProtKB-SubCell"/>
</dbReference>
<comment type="caution">
    <text evidence="10">The sequence shown here is derived from an EMBL/GenBank/DDBJ whole genome shotgun (WGS) entry which is preliminary data.</text>
</comment>
<keyword evidence="4 7" id="KW-0812">Transmembrane</keyword>
<evidence type="ECO:0000313" key="10">
    <source>
        <dbReference type="EMBL" id="MBO8464501.1"/>
    </source>
</evidence>
<feature type="transmembrane region" description="Helical" evidence="7">
    <location>
        <begin position="208"/>
        <end position="226"/>
    </location>
</feature>
<evidence type="ECO:0000256" key="1">
    <source>
        <dbReference type="ARBA" id="ARBA00004141"/>
    </source>
</evidence>
<dbReference type="SUPFAM" id="SSF160240">
    <property type="entry name" value="Cation efflux protein cytoplasmic domain-like"/>
    <property type="match status" value="1"/>
</dbReference>
<evidence type="ECO:0000256" key="7">
    <source>
        <dbReference type="SAM" id="Phobius"/>
    </source>
</evidence>
<keyword evidence="3" id="KW-0813">Transport</keyword>
<organism evidence="10 11">
    <name type="scientific">Candidatus Merdivivens pullistercoris</name>
    <dbReference type="NCBI Taxonomy" id="2840873"/>
    <lineage>
        <taxon>Bacteria</taxon>
        <taxon>Pseudomonadati</taxon>
        <taxon>Bacteroidota</taxon>
        <taxon>Bacteroidia</taxon>
        <taxon>Bacteroidales</taxon>
        <taxon>Muribaculaceae</taxon>
        <taxon>Muribaculaceae incertae sedis</taxon>
        <taxon>Candidatus Merdivivens</taxon>
    </lineage>
</organism>
<accession>A0A9D9I3R6</accession>
<dbReference type="FunFam" id="1.20.1510.10:FF:000006">
    <property type="entry name" value="Divalent cation efflux transporter"/>
    <property type="match status" value="1"/>
</dbReference>
<evidence type="ECO:0000256" key="4">
    <source>
        <dbReference type="ARBA" id="ARBA00022692"/>
    </source>
</evidence>
<dbReference type="AlphaFoldDB" id="A0A9D9I3R6"/>
<sequence length="326" mass="35345">MFCLRHRYGSRLGNANKFALLSASAYVCTMKKQILRASYVSTAGNGILAAAKIITGFVSGSVAVLGDGIDSASDVAISIVMIATAKIMGKKPNKKYVYGYAKAESIATKILSMVIFFAGAEMLVSGIRQLFSDSQREMPGMIAIYVTAASILCKFLLSLYQTRVGKKTGSSMLIANGINMRNDMIISLSVLIGLFFSFILEMPVLDSVTALIVSCFIIWSAIKIFMDSNVELMDGVKDTSVYQKIVDATGKVDGVSHPHRIRSRSIGGKYMITLDVEADGNLTLSQAHSLATQVEHNIRENIPEVYDIVVHVEPYGTHPEDVFGVS</sequence>
<evidence type="ECO:0000256" key="6">
    <source>
        <dbReference type="ARBA" id="ARBA00023136"/>
    </source>
</evidence>
<protein>
    <submittedName>
        <fullName evidence="10">Cation transporter</fullName>
    </submittedName>
</protein>
<feature type="transmembrane region" description="Helical" evidence="7">
    <location>
        <begin position="71"/>
        <end position="89"/>
    </location>
</feature>
<dbReference type="InterPro" id="IPR027469">
    <property type="entry name" value="Cation_efflux_TMD_sf"/>
</dbReference>
<dbReference type="InterPro" id="IPR050291">
    <property type="entry name" value="CDF_Transporter"/>
</dbReference>
<reference evidence="10" key="1">
    <citation type="submission" date="2020-10" db="EMBL/GenBank/DDBJ databases">
        <authorList>
            <person name="Gilroy R."/>
        </authorList>
    </citation>
    <scope>NUCLEOTIDE SEQUENCE</scope>
    <source>
        <strain evidence="10">10037</strain>
    </source>
</reference>
<comment type="similarity">
    <text evidence="2">Belongs to the cation diffusion facilitator (CDF) transporter (TC 2.A.4) family.</text>
</comment>
<dbReference type="EMBL" id="JADIME010000009">
    <property type="protein sequence ID" value="MBO8464501.1"/>
    <property type="molecule type" value="Genomic_DNA"/>
</dbReference>
<dbReference type="InterPro" id="IPR002524">
    <property type="entry name" value="Cation_efflux"/>
</dbReference>
<reference evidence="10" key="2">
    <citation type="journal article" date="2021" name="PeerJ">
        <title>Extensive microbial diversity within the chicken gut microbiome revealed by metagenomics and culture.</title>
        <authorList>
            <person name="Gilroy R."/>
            <person name="Ravi A."/>
            <person name="Getino M."/>
            <person name="Pursley I."/>
            <person name="Horton D.L."/>
            <person name="Alikhan N.F."/>
            <person name="Baker D."/>
            <person name="Gharbi K."/>
            <person name="Hall N."/>
            <person name="Watson M."/>
            <person name="Adriaenssens E.M."/>
            <person name="Foster-Nyarko E."/>
            <person name="Jarju S."/>
            <person name="Secka A."/>
            <person name="Antonio M."/>
            <person name="Oren A."/>
            <person name="Chaudhuri R.R."/>
            <person name="La Ragione R."/>
            <person name="Hildebrand F."/>
            <person name="Pallen M.J."/>
        </authorList>
    </citation>
    <scope>NUCLEOTIDE SEQUENCE</scope>
    <source>
        <strain evidence="10">10037</strain>
    </source>
</reference>
<dbReference type="PANTHER" id="PTHR43840:SF50">
    <property type="entry name" value="MANGANESE EFFLUX SYSTEM PROTEIN MNES"/>
    <property type="match status" value="1"/>
</dbReference>
<dbReference type="InterPro" id="IPR027470">
    <property type="entry name" value="Cation_efflux_CTD"/>
</dbReference>
<dbReference type="GO" id="GO:0008324">
    <property type="term" value="F:monoatomic cation transmembrane transporter activity"/>
    <property type="evidence" value="ECO:0007669"/>
    <property type="project" value="InterPro"/>
</dbReference>
<dbReference type="PANTHER" id="PTHR43840">
    <property type="entry name" value="MITOCHONDRIAL METAL TRANSPORTER 1-RELATED"/>
    <property type="match status" value="1"/>
</dbReference>
<keyword evidence="5 7" id="KW-1133">Transmembrane helix</keyword>
<comment type="subcellular location">
    <subcellularLocation>
        <location evidence="1">Membrane</location>
        <topology evidence="1">Multi-pass membrane protein</topology>
    </subcellularLocation>
</comment>
<evidence type="ECO:0000259" key="8">
    <source>
        <dbReference type="Pfam" id="PF01545"/>
    </source>
</evidence>
<feature type="transmembrane region" description="Helical" evidence="7">
    <location>
        <begin position="110"/>
        <end position="130"/>
    </location>
</feature>
<name>A0A9D9I3R6_9BACT</name>
<feature type="transmembrane region" description="Helical" evidence="7">
    <location>
        <begin position="183"/>
        <end position="202"/>
    </location>
</feature>
<dbReference type="InterPro" id="IPR058533">
    <property type="entry name" value="Cation_efflux_TM"/>
</dbReference>
<feature type="domain" description="Cation efflux protein cytoplasmic" evidence="9">
    <location>
        <begin position="241"/>
        <end position="315"/>
    </location>
</feature>
<evidence type="ECO:0000256" key="3">
    <source>
        <dbReference type="ARBA" id="ARBA00022448"/>
    </source>
</evidence>
<dbReference type="Gene3D" id="3.30.70.1350">
    <property type="entry name" value="Cation efflux protein, cytoplasmic domain"/>
    <property type="match status" value="1"/>
</dbReference>
<evidence type="ECO:0000256" key="5">
    <source>
        <dbReference type="ARBA" id="ARBA00022989"/>
    </source>
</evidence>
<dbReference type="Pfam" id="PF16916">
    <property type="entry name" value="ZT_dimer"/>
    <property type="match status" value="1"/>
</dbReference>
<evidence type="ECO:0000259" key="9">
    <source>
        <dbReference type="Pfam" id="PF16916"/>
    </source>
</evidence>
<dbReference type="Gene3D" id="1.20.1510.10">
    <property type="entry name" value="Cation efflux protein transmembrane domain"/>
    <property type="match status" value="1"/>
</dbReference>
<gene>
    <name evidence="10" type="ORF">IAB93_00715</name>
</gene>
<dbReference type="Pfam" id="PF01545">
    <property type="entry name" value="Cation_efflux"/>
    <property type="match status" value="1"/>
</dbReference>
<proteinExistence type="inferred from homology"/>
<dbReference type="SUPFAM" id="SSF161111">
    <property type="entry name" value="Cation efflux protein transmembrane domain-like"/>
    <property type="match status" value="1"/>
</dbReference>
<dbReference type="Proteomes" id="UP000823597">
    <property type="component" value="Unassembled WGS sequence"/>
</dbReference>
<keyword evidence="6 7" id="KW-0472">Membrane</keyword>
<feature type="domain" description="Cation efflux protein transmembrane" evidence="8">
    <location>
        <begin position="39"/>
        <end position="233"/>
    </location>
</feature>
<feature type="transmembrane region" description="Helical" evidence="7">
    <location>
        <begin position="142"/>
        <end position="162"/>
    </location>
</feature>
<evidence type="ECO:0000256" key="2">
    <source>
        <dbReference type="ARBA" id="ARBA00008114"/>
    </source>
</evidence>
<dbReference type="InterPro" id="IPR036837">
    <property type="entry name" value="Cation_efflux_CTD_sf"/>
</dbReference>
<evidence type="ECO:0000313" key="11">
    <source>
        <dbReference type="Proteomes" id="UP000823597"/>
    </source>
</evidence>
<feature type="transmembrane region" description="Helical" evidence="7">
    <location>
        <begin position="39"/>
        <end position="65"/>
    </location>
</feature>